<evidence type="ECO:0000256" key="2">
    <source>
        <dbReference type="ARBA" id="ARBA00022676"/>
    </source>
</evidence>
<evidence type="ECO:0000256" key="1">
    <source>
        <dbReference type="ARBA" id="ARBA00009995"/>
    </source>
</evidence>
<dbReference type="SUPFAM" id="SSF53756">
    <property type="entry name" value="UDP-Glycosyltransferase/glycogen phosphorylase"/>
    <property type="match status" value="1"/>
</dbReference>
<dbReference type="FunFam" id="3.40.50.2000:FF:000054">
    <property type="entry name" value="Glycosyltransferase"/>
    <property type="match status" value="1"/>
</dbReference>
<dbReference type="EC" id="2.4.1.-" evidence="5"/>
<evidence type="ECO:0000256" key="3">
    <source>
        <dbReference type="ARBA" id="ARBA00022679"/>
    </source>
</evidence>
<dbReference type="PANTHER" id="PTHR48046">
    <property type="entry name" value="UDP-GLYCOSYLTRANSFERASE 72E1"/>
    <property type="match status" value="1"/>
</dbReference>
<protein>
    <recommendedName>
        <fullName evidence="5">Glycosyltransferase</fullName>
        <ecNumber evidence="5">2.4.1.-</ecNumber>
    </recommendedName>
</protein>
<evidence type="ECO:0000256" key="5">
    <source>
        <dbReference type="RuleBase" id="RU362057"/>
    </source>
</evidence>
<evidence type="ECO:0000313" key="7">
    <source>
        <dbReference type="Proteomes" id="UP001202328"/>
    </source>
</evidence>
<dbReference type="FunFam" id="3.40.50.2000:FF:000056">
    <property type="entry name" value="Glycosyltransferase"/>
    <property type="match status" value="1"/>
</dbReference>
<comment type="similarity">
    <text evidence="1 4">Belongs to the UDP-glycosyltransferase family.</text>
</comment>
<keyword evidence="3 4" id="KW-0808">Transferase</keyword>
<gene>
    <name evidence="6" type="ORF">MKW98_029789</name>
</gene>
<proteinExistence type="inferred from homology"/>
<dbReference type="Proteomes" id="UP001202328">
    <property type="component" value="Unassembled WGS sequence"/>
</dbReference>
<sequence length="476" mass="52888">MEEQIYHQTKPHVVIFPTPGMGHLIPLTELAKQLVHHHNFSITLILPTIGPPSMAMKSVLDQLPETISYILLSPVSLDDQPKDAKGETRISIAMVRSLPYLSEELKRITSSKRVAAFVIDLFGTDAFDVANEFGIPPYIFFPCNANVLQLLLNLSSLHESYSGEFKDLPQPLCLPGCVPMPGTELIPPLQDKKDDAYMWFLHHARRYSLAEGILVNTFVDLESSVLKELMAEKQPGMPTIYPVGPITSRSSIDKDFDDASGCLQWLDNQPLESVLYVSFGSFGFLSYEQMIELAYGLEMSGHRFLWVVKCPAAATIDASLSKQMSTDPFDFLPDGYLHRINGLGFLVPLWAPQIQILNHGSTGGFLSHSGWNSTLESIVCGKPMITWPLYAEQRMNAVMLVEDIGVAVRPKPDENGLIGREEISRVVKILMGGGEGKSLRDKTRKLKEGAARVLSEDGSSNISFLEVVDKWKQLNN</sequence>
<dbReference type="InterPro" id="IPR035595">
    <property type="entry name" value="UDP_glycos_trans_CS"/>
</dbReference>
<dbReference type="PROSITE" id="PS00375">
    <property type="entry name" value="UDPGT"/>
    <property type="match status" value="1"/>
</dbReference>
<evidence type="ECO:0000313" key="6">
    <source>
        <dbReference type="EMBL" id="KAI3940013.1"/>
    </source>
</evidence>
<keyword evidence="2 4" id="KW-0328">Glycosyltransferase</keyword>
<name>A0AAD4XSD2_9MAGN</name>
<dbReference type="InterPro" id="IPR002213">
    <property type="entry name" value="UDP_glucos_trans"/>
</dbReference>
<dbReference type="Pfam" id="PF00201">
    <property type="entry name" value="UDPGT"/>
    <property type="match status" value="1"/>
</dbReference>
<dbReference type="GO" id="GO:0008194">
    <property type="term" value="F:UDP-glycosyltransferase activity"/>
    <property type="evidence" value="ECO:0007669"/>
    <property type="project" value="InterPro"/>
</dbReference>
<dbReference type="CDD" id="cd03784">
    <property type="entry name" value="GT1_Gtf-like"/>
    <property type="match status" value="1"/>
</dbReference>
<dbReference type="EMBL" id="JAJJMB010005286">
    <property type="protein sequence ID" value="KAI3940013.1"/>
    <property type="molecule type" value="Genomic_DNA"/>
</dbReference>
<reference evidence="6" key="1">
    <citation type="submission" date="2022-04" db="EMBL/GenBank/DDBJ databases">
        <title>A functionally conserved STORR gene fusion in Papaver species that diverged 16.8 million years ago.</title>
        <authorList>
            <person name="Catania T."/>
        </authorList>
    </citation>
    <scope>NUCLEOTIDE SEQUENCE</scope>
    <source>
        <strain evidence="6">S-188037</strain>
    </source>
</reference>
<comment type="caution">
    <text evidence="6">The sequence shown here is derived from an EMBL/GenBank/DDBJ whole genome shotgun (WGS) entry which is preliminary data.</text>
</comment>
<dbReference type="Gene3D" id="3.40.50.2000">
    <property type="entry name" value="Glycogen Phosphorylase B"/>
    <property type="match status" value="2"/>
</dbReference>
<dbReference type="PANTHER" id="PTHR48046:SF6">
    <property type="entry name" value="GLYCOSYLTRANSFERASE"/>
    <property type="match status" value="1"/>
</dbReference>
<keyword evidence="7" id="KW-1185">Reference proteome</keyword>
<organism evidence="6 7">
    <name type="scientific">Papaver atlanticum</name>
    <dbReference type="NCBI Taxonomy" id="357466"/>
    <lineage>
        <taxon>Eukaryota</taxon>
        <taxon>Viridiplantae</taxon>
        <taxon>Streptophyta</taxon>
        <taxon>Embryophyta</taxon>
        <taxon>Tracheophyta</taxon>
        <taxon>Spermatophyta</taxon>
        <taxon>Magnoliopsida</taxon>
        <taxon>Ranunculales</taxon>
        <taxon>Papaveraceae</taxon>
        <taxon>Papaveroideae</taxon>
        <taxon>Papaver</taxon>
    </lineage>
</organism>
<dbReference type="AlphaFoldDB" id="A0AAD4XSD2"/>
<evidence type="ECO:0000256" key="4">
    <source>
        <dbReference type="RuleBase" id="RU003718"/>
    </source>
</evidence>
<accession>A0AAD4XSD2</accession>